<comment type="caution">
    <text evidence="1">The sequence shown here is derived from an EMBL/GenBank/DDBJ whole genome shotgun (WGS) entry which is preliminary data.</text>
</comment>
<evidence type="ECO:0000313" key="1">
    <source>
        <dbReference type="EMBL" id="KAK8581885.1"/>
    </source>
</evidence>
<organism evidence="1 2">
    <name type="scientific">Hibiscus sabdariffa</name>
    <name type="common">roselle</name>
    <dbReference type="NCBI Taxonomy" id="183260"/>
    <lineage>
        <taxon>Eukaryota</taxon>
        <taxon>Viridiplantae</taxon>
        <taxon>Streptophyta</taxon>
        <taxon>Embryophyta</taxon>
        <taxon>Tracheophyta</taxon>
        <taxon>Spermatophyta</taxon>
        <taxon>Magnoliopsida</taxon>
        <taxon>eudicotyledons</taxon>
        <taxon>Gunneridae</taxon>
        <taxon>Pentapetalae</taxon>
        <taxon>rosids</taxon>
        <taxon>malvids</taxon>
        <taxon>Malvales</taxon>
        <taxon>Malvaceae</taxon>
        <taxon>Malvoideae</taxon>
        <taxon>Hibiscus</taxon>
    </lineage>
</organism>
<gene>
    <name evidence="1" type="ORF">V6N12_072091</name>
</gene>
<dbReference type="EMBL" id="JBBPBM010000006">
    <property type="protein sequence ID" value="KAK8581885.1"/>
    <property type="molecule type" value="Genomic_DNA"/>
</dbReference>
<sequence length="106" mass="12077">MLAVEEFVYLMDGPLLLNSNACMHAAEESSDTVILSVLHACHLSPSAPHVLALKWKNYDKIERYQGQLHCSFLFEWIAVCCWRQIEIRKMVPLPPQPPRPPTYGGK</sequence>
<protein>
    <submittedName>
        <fullName evidence="1">Uncharacterized protein</fullName>
    </submittedName>
</protein>
<dbReference type="Proteomes" id="UP001472677">
    <property type="component" value="Unassembled WGS sequence"/>
</dbReference>
<accession>A0ABR2FLZ0</accession>
<proteinExistence type="predicted"/>
<name>A0ABR2FLZ0_9ROSI</name>
<reference evidence="1 2" key="1">
    <citation type="journal article" date="2024" name="G3 (Bethesda)">
        <title>Genome assembly of Hibiscus sabdariffa L. provides insights into metabolisms of medicinal natural products.</title>
        <authorList>
            <person name="Kim T."/>
        </authorList>
    </citation>
    <scope>NUCLEOTIDE SEQUENCE [LARGE SCALE GENOMIC DNA]</scope>
    <source>
        <strain evidence="1">TK-2024</strain>
        <tissue evidence="1">Old leaves</tissue>
    </source>
</reference>
<evidence type="ECO:0000313" key="2">
    <source>
        <dbReference type="Proteomes" id="UP001472677"/>
    </source>
</evidence>
<keyword evidence="2" id="KW-1185">Reference proteome</keyword>